<dbReference type="AlphaFoldDB" id="A0A9D4U9G8"/>
<organism evidence="1 2">
    <name type="scientific">Adiantum capillus-veneris</name>
    <name type="common">Maidenhair fern</name>
    <dbReference type="NCBI Taxonomy" id="13818"/>
    <lineage>
        <taxon>Eukaryota</taxon>
        <taxon>Viridiplantae</taxon>
        <taxon>Streptophyta</taxon>
        <taxon>Embryophyta</taxon>
        <taxon>Tracheophyta</taxon>
        <taxon>Polypodiopsida</taxon>
        <taxon>Polypodiidae</taxon>
        <taxon>Polypodiales</taxon>
        <taxon>Pteridineae</taxon>
        <taxon>Pteridaceae</taxon>
        <taxon>Vittarioideae</taxon>
        <taxon>Adiantum</taxon>
    </lineage>
</organism>
<proteinExistence type="predicted"/>
<keyword evidence="2" id="KW-1185">Reference proteome</keyword>
<comment type="caution">
    <text evidence="1">The sequence shown here is derived from an EMBL/GenBank/DDBJ whole genome shotgun (WGS) entry which is preliminary data.</text>
</comment>
<protein>
    <submittedName>
        <fullName evidence="1">Uncharacterized protein</fullName>
    </submittedName>
</protein>
<dbReference type="EMBL" id="JABFUD020000021">
    <property type="protein sequence ID" value="KAI5063630.1"/>
    <property type="molecule type" value="Genomic_DNA"/>
</dbReference>
<evidence type="ECO:0000313" key="2">
    <source>
        <dbReference type="Proteomes" id="UP000886520"/>
    </source>
</evidence>
<reference evidence="1" key="1">
    <citation type="submission" date="2021-01" db="EMBL/GenBank/DDBJ databases">
        <title>Adiantum capillus-veneris genome.</title>
        <authorList>
            <person name="Fang Y."/>
            <person name="Liao Q."/>
        </authorList>
    </citation>
    <scope>NUCLEOTIDE SEQUENCE</scope>
    <source>
        <strain evidence="1">H3</strain>
        <tissue evidence="1">Leaf</tissue>
    </source>
</reference>
<dbReference type="InterPro" id="IPR032675">
    <property type="entry name" value="LRR_dom_sf"/>
</dbReference>
<gene>
    <name evidence="1" type="ORF">GOP47_0022177</name>
</gene>
<sequence>HLEECSELKRVDLSAGFLSLTSLIIRGCESVKEVKLGLQALPNLSELVVSDCSEACVLSGVEGLKLLDHLNVDCYSMLQQSRPKCLSSLTRLRDLTLSQKATAWKQQRVWDYKSAGLEELRSLVRLTISSAGRSTAAPINLAELTNLGTLIMQGMVSFEGLDNLKRLERLHELGSSDDSLECASDEDDETVQKCPPCLAEARLLSIFPQNLTELRMICLKHLRRLDGIDRLIHLFCLHLEACPMLELELPSLHALQEMELLWIRECVTLKGVRGCDEMRKLEWVQFQGCDSMEELPFKDIHALPCRLTCLSFEGCRFARDRELLLEWADLCGPLCVAALRQFLWEYYSQEVRRRDG</sequence>
<evidence type="ECO:0000313" key="1">
    <source>
        <dbReference type="EMBL" id="KAI5063630.1"/>
    </source>
</evidence>
<dbReference type="Gene3D" id="3.80.10.10">
    <property type="entry name" value="Ribonuclease Inhibitor"/>
    <property type="match status" value="3"/>
</dbReference>
<name>A0A9D4U9G8_ADICA</name>
<accession>A0A9D4U9G8</accession>
<dbReference type="SUPFAM" id="SSF52058">
    <property type="entry name" value="L domain-like"/>
    <property type="match status" value="1"/>
</dbReference>
<dbReference type="PANTHER" id="PTHR47186:SF3">
    <property type="entry name" value="OS09G0267800 PROTEIN"/>
    <property type="match status" value="1"/>
</dbReference>
<dbReference type="Proteomes" id="UP000886520">
    <property type="component" value="Chromosome 21"/>
</dbReference>
<dbReference type="PANTHER" id="PTHR47186">
    <property type="entry name" value="LEUCINE-RICH REPEAT-CONTAINING PROTEIN 57"/>
    <property type="match status" value="1"/>
</dbReference>
<feature type="non-terminal residue" evidence="1">
    <location>
        <position position="1"/>
    </location>
</feature>